<reference evidence="1" key="1">
    <citation type="journal article" date="2021" name="Microb. Physiol.">
        <title>Proteogenomic Insights into the Physiology of Marine, Sulfate-Reducing, Filamentous Desulfonema limicola and Desulfonema magnum.</title>
        <authorList>
            <person name="Schnaars V."/>
            <person name="Wohlbrand L."/>
            <person name="Scheve S."/>
            <person name="Hinrichs C."/>
            <person name="Reinhardt R."/>
            <person name="Rabus R."/>
        </authorList>
    </citation>
    <scope>NUCLEOTIDE SEQUENCE</scope>
    <source>
        <strain evidence="1">4be13</strain>
    </source>
</reference>
<name>A0A975GNA0_9BACT</name>
<dbReference type="Proteomes" id="UP000663722">
    <property type="component" value="Chromosome"/>
</dbReference>
<evidence type="ECO:0000313" key="1">
    <source>
        <dbReference type="EMBL" id="QTA87554.1"/>
    </source>
</evidence>
<sequence>MDPYHSKGMIKTERRSDVHIFRSGRKVEFLGFATRML</sequence>
<proteinExistence type="predicted"/>
<accession>A0A975GNA0</accession>
<dbReference type="AlphaFoldDB" id="A0A975GNA0"/>
<organism evidence="1 2">
    <name type="scientific">Desulfonema magnum</name>
    <dbReference type="NCBI Taxonomy" id="45655"/>
    <lineage>
        <taxon>Bacteria</taxon>
        <taxon>Pseudomonadati</taxon>
        <taxon>Thermodesulfobacteriota</taxon>
        <taxon>Desulfobacteria</taxon>
        <taxon>Desulfobacterales</taxon>
        <taxon>Desulfococcaceae</taxon>
        <taxon>Desulfonema</taxon>
    </lineage>
</organism>
<evidence type="ECO:0000313" key="2">
    <source>
        <dbReference type="Proteomes" id="UP000663722"/>
    </source>
</evidence>
<dbReference type="EMBL" id="CP061800">
    <property type="protein sequence ID" value="QTA87554.1"/>
    <property type="molecule type" value="Genomic_DNA"/>
</dbReference>
<gene>
    <name evidence="1" type="ORF">dnm_035880</name>
</gene>
<dbReference type="KEGG" id="dmm:dnm_035880"/>
<protein>
    <submittedName>
        <fullName evidence="1">Uncharacterized protein</fullName>
    </submittedName>
</protein>
<keyword evidence="2" id="KW-1185">Reference proteome</keyword>